<evidence type="ECO:0000313" key="6">
    <source>
        <dbReference type="Proteomes" id="UP001209083"/>
    </source>
</evidence>
<evidence type="ECO:0000259" key="4">
    <source>
        <dbReference type="PROSITE" id="PS01124"/>
    </source>
</evidence>
<dbReference type="InterPro" id="IPR018062">
    <property type="entry name" value="HTH_AraC-typ_CS"/>
</dbReference>
<reference evidence="5 6" key="1">
    <citation type="submission" date="2023-05" db="EMBL/GenBank/DDBJ databases">
        <title>Lithophilousrod everest ZFBP1038 complete genpme.</title>
        <authorList>
            <person name="Tian M."/>
        </authorList>
    </citation>
    <scope>NUCLEOTIDE SEQUENCE [LARGE SCALE GENOMIC DNA]</scope>
    <source>
        <strain evidence="5 6">ZFBP1038</strain>
    </source>
</reference>
<dbReference type="Proteomes" id="UP001209083">
    <property type="component" value="Chromosome"/>
</dbReference>
<gene>
    <name evidence="5" type="ORF">LWF01_14820</name>
</gene>
<evidence type="ECO:0000256" key="1">
    <source>
        <dbReference type="ARBA" id="ARBA00023015"/>
    </source>
</evidence>
<organism evidence="5 6">
    <name type="scientific">Saxibacter everestensis</name>
    <dbReference type="NCBI Taxonomy" id="2909229"/>
    <lineage>
        <taxon>Bacteria</taxon>
        <taxon>Bacillati</taxon>
        <taxon>Actinomycetota</taxon>
        <taxon>Actinomycetes</taxon>
        <taxon>Micrococcales</taxon>
        <taxon>Brevibacteriaceae</taxon>
        <taxon>Saxibacter</taxon>
    </lineage>
</organism>
<dbReference type="RefSeq" id="WP_349638136.1">
    <property type="nucleotide sequence ID" value="NZ_CP090958.1"/>
</dbReference>
<evidence type="ECO:0000313" key="5">
    <source>
        <dbReference type="EMBL" id="WGW11349.1"/>
    </source>
</evidence>
<keyword evidence="2" id="KW-0238">DNA-binding</keyword>
<dbReference type="InterPro" id="IPR050204">
    <property type="entry name" value="AraC_XylS_family_regulators"/>
</dbReference>
<dbReference type="InterPro" id="IPR020449">
    <property type="entry name" value="Tscrpt_reg_AraC-type_HTH"/>
</dbReference>
<evidence type="ECO:0000256" key="2">
    <source>
        <dbReference type="ARBA" id="ARBA00023125"/>
    </source>
</evidence>
<keyword evidence="1" id="KW-0805">Transcription regulation</keyword>
<dbReference type="PANTHER" id="PTHR46796:SF7">
    <property type="entry name" value="ARAC FAMILY TRANSCRIPTIONAL REGULATOR"/>
    <property type="match status" value="1"/>
</dbReference>
<dbReference type="Gene3D" id="1.10.10.60">
    <property type="entry name" value="Homeodomain-like"/>
    <property type="match status" value="1"/>
</dbReference>
<dbReference type="PROSITE" id="PS00041">
    <property type="entry name" value="HTH_ARAC_FAMILY_1"/>
    <property type="match status" value="1"/>
</dbReference>
<dbReference type="PRINTS" id="PR00032">
    <property type="entry name" value="HTHARAC"/>
</dbReference>
<sequence>MRLLPPDQRNSSSSPSVDKTMVMIDSAMPVQEWPRRPRVDGAALERILATIELRLIAMRLTTIAASEIVALPRGHVVLAYVTEGSVRGIPAFRDTCTLDIDRTSNTVRPEHAALVAGDSFLSLGHRSSVLEARSDATIMVIELALSESADHIAAVLPDSMAVTGFAGLEPVAAALAEALAVSMRLTQPKPPELRSSDPVICRMMATTILLSVIRAWAENGCAPSGWPSVSGDPFLDRVVTAIRNEPGRDWTVDLLANLGAMSRSVFAERFRAALGRTPASYVTEVRMDAAKGMLAAGRSVSDVSRSAGYASDEGFSRAFRRSTGMTPSAWRASRSPAGIGS</sequence>
<dbReference type="PROSITE" id="PS01124">
    <property type="entry name" value="HTH_ARAC_FAMILY_2"/>
    <property type="match status" value="1"/>
</dbReference>
<dbReference type="SMART" id="SM00342">
    <property type="entry name" value="HTH_ARAC"/>
    <property type="match status" value="1"/>
</dbReference>
<feature type="domain" description="HTH araC/xylS-type" evidence="4">
    <location>
        <begin position="236"/>
        <end position="333"/>
    </location>
</feature>
<dbReference type="SUPFAM" id="SSF46689">
    <property type="entry name" value="Homeodomain-like"/>
    <property type="match status" value="2"/>
</dbReference>
<dbReference type="PANTHER" id="PTHR46796">
    <property type="entry name" value="HTH-TYPE TRANSCRIPTIONAL ACTIVATOR RHAS-RELATED"/>
    <property type="match status" value="1"/>
</dbReference>
<keyword evidence="6" id="KW-1185">Reference proteome</keyword>
<protein>
    <submittedName>
        <fullName evidence="5">AraC family transcriptional regulator</fullName>
    </submittedName>
</protein>
<dbReference type="Pfam" id="PF12833">
    <property type="entry name" value="HTH_18"/>
    <property type="match status" value="1"/>
</dbReference>
<dbReference type="InterPro" id="IPR009057">
    <property type="entry name" value="Homeodomain-like_sf"/>
</dbReference>
<dbReference type="EMBL" id="CP090958">
    <property type="protein sequence ID" value="WGW11349.1"/>
    <property type="molecule type" value="Genomic_DNA"/>
</dbReference>
<accession>A0ABY8QSR4</accession>
<name>A0ABY8QSR4_9MICO</name>
<proteinExistence type="predicted"/>
<dbReference type="InterPro" id="IPR018060">
    <property type="entry name" value="HTH_AraC"/>
</dbReference>
<evidence type="ECO:0000256" key="3">
    <source>
        <dbReference type="ARBA" id="ARBA00023163"/>
    </source>
</evidence>
<keyword evidence="3" id="KW-0804">Transcription</keyword>